<dbReference type="Proteomes" id="UP000265520">
    <property type="component" value="Unassembled WGS sequence"/>
</dbReference>
<organism evidence="2 3">
    <name type="scientific">Trifolium medium</name>
    <dbReference type="NCBI Taxonomy" id="97028"/>
    <lineage>
        <taxon>Eukaryota</taxon>
        <taxon>Viridiplantae</taxon>
        <taxon>Streptophyta</taxon>
        <taxon>Embryophyta</taxon>
        <taxon>Tracheophyta</taxon>
        <taxon>Spermatophyta</taxon>
        <taxon>Magnoliopsida</taxon>
        <taxon>eudicotyledons</taxon>
        <taxon>Gunneridae</taxon>
        <taxon>Pentapetalae</taxon>
        <taxon>rosids</taxon>
        <taxon>fabids</taxon>
        <taxon>Fabales</taxon>
        <taxon>Fabaceae</taxon>
        <taxon>Papilionoideae</taxon>
        <taxon>50 kb inversion clade</taxon>
        <taxon>NPAAA clade</taxon>
        <taxon>Hologalegina</taxon>
        <taxon>IRL clade</taxon>
        <taxon>Trifolieae</taxon>
        <taxon>Trifolium</taxon>
    </lineage>
</organism>
<keyword evidence="3" id="KW-1185">Reference proteome</keyword>
<evidence type="ECO:0000313" key="3">
    <source>
        <dbReference type="Proteomes" id="UP000265520"/>
    </source>
</evidence>
<comment type="caution">
    <text evidence="2">The sequence shown here is derived from an EMBL/GenBank/DDBJ whole genome shotgun (WGS) entry which is preliminary data.</text>
</comment>
<feature type="region of interest" description="Disordered" evidence="1">
    <location>
        <begin position="1"/>
        <end position="23"/>
    </location>
</feature>
<reference evidence="2 3" key="1">
    <citation type="journal article" date="2018" name="Front. Plant Sci.">
        <title>Red Clover (Trifolium pratense) and Zigzag Clover (T. medium) - A Picture of Genomic Similarities and Differences.</title>
        <authorList>
            <person name="Dluhosova J."/>
            <person name="Istvanek J."/>
            <person name="Nedelnik J."/>
            <person name="Repkova J."/>
        </authorList>
    </citation>
    <scope>NUCLEOTIDE SEQUENCE [LARGE SCALE GENOMIC DNA]</scope>
    <source>
        <strain evidence="3">cv. 10/8</strain>
        <tissue evidence="2">Leaf</tissue>
    </source>
</reference>
<accession>A0A392RW97</accession>
<sequence length="53" mass="6148">VMMKMDFQELAGPEKARKGEEQPVSFWLEREKARRARWASKPSQGEALFPAQL</sequence>
<protein>
    <submittedName>
        <fullName evidence="2">Uncharacterized protein</fullName>
    </submittedName>
</protein>
<feature type="compositionally biased region" description="Basic and acidic residues" evidence="1">
    <location>
        <begin position="12"/>
        <end position="21"/>
    </location>
</feature>
<proteinExistence type="predicted"/>
<feature type="non-terminal residue" evidence="2">
    <location>
        <position position="1"/>
    </location>
</feature>
<evidence type="ECO:0000313" key="2">
    <source>
        <dbReference type="EMBL" id="MCI40911.1"/>
    </source>
</evidence>
<evidence type="ECO:0000256" key="1">
    <source>
        <dbReference type="SAM" id="MobiDB-lite"/>
    </source>
</evidence>
<dbReference type="AlphaFoldDB" id="A0A392RW97"/>
<dbReference type="EMBL" id="LXQA010285385">
    <property type="protein sequence ID" value="MCI40911.1"/>
    <property type="molecule type" value="Genomic_DNA"/>
</dbReference>
<name>A0A392RW97_9FABA</name>